<dbReference type="STRING" id="857566.A0A1E3PE94"/>
<dbReference type="Pfam" id="PF03081">
    <property type="entry name" value="Exo70_C"/>
    <property type="match status" value="1"/>
</dbReference>
<dbReference type="Proteomes" id="UP000095009">
    <property type="component" value="Unassembled WGS sequence"/>
</dbReference>
<evidence type="ECO:0000313" key="6">
    <source>
        <dbReference type="EMBL" id="ODQ63688.1"/>
    </source>
</evidence>
<keyword evidence="7" id="KW-1185">Reference proteome</keyword>
<keyword evidence="3 4" id="KW-0268">Exocytosis</keyword>
<dbReference type="InterPro" id="IPR016159">
    <property type="entry name" value="Cullin_repeat-like_dom_sf"/>
</dbReference>
<organism evidence="6 7">
    <name type="scientific">Nadsonia fulvescens var. elongata DSM 6958</name>
    <dbReference type="NCBI Taxonomy" id="857566"/>
    <lineage>
        <taxon>Eukaryota</taxon>
        <taxon>Fungi</taxon>
        <taxon>Dikarya</taxon>
        <taxon>Ascomycota</taxon>
        <taxon>Saccharomycotina</taxon>
        <taxon>Dipodascomycetes</taxon>
        <taxon>Dipodascales</taxon>
        <taxon>Dipodascales incertae sedis</taxon>
        <taxon>Nadsonia</taxon>
    </lineage>
</organism>
<feature type="non-terminal residue" evidence="6">
    <location>
        <position position="599"/>
    </location>
</feature>
<keyword evidence="4" id="KW-0653">Protein transport</keyword>
<dbReference type="GO" id="GO:0000145">
    <property type="term" value="C:exocyst"/>
    <property type="evidence" value="ECO:0007669"/>
    <property type="project" value="InterPro"/>
</dbReference>
<comment type="function">
    <text evidence="4">Involved in the secretory pathway as part of the exocyst complex which tethers secretory vesicles to the sites of exocytosis. Also plays a role in the assembly of the exocyst.</text>
</comment>
<dbReference type="AlphaFoldDB" id="A0A1E3PE94"/>
<dbReference type="InterPro" id="IPR004140">
    <property type="entry name" value="Exo70"/>
</dbReference>
<feature type="non-terminal residue" evidence="6">
    <location>
        <position position="1"/>
    </location>
</feature>
<sequence>IDAEEADLRVLEENISKLKKVTTNIKESLTIVTRSAGNASSIIHPIAGEARDVRIYETNLKSCLNVLDEVRDYAKITTIEQQTIEGAINQVGLDVYMRSVRRLSDMVDELKQGNFTGFPMIMDEAKRLIVKGHDSLKDYYASVLLFSSKVLDTTQLIDGSSELLFDESTINSIQRLLKFFSVNKVNVDYIYIKARTEYFKSSLLKVHQASNPSNLPNDSKFNKNNIQVYSKSLKTLILVERTNLKLLFNNDNTPIMSIFRRVVEPPLNDFTKTISDLNSYVKKKIATESLLAFELIESLGIIILTVEKYFEAPESLDLAFASVRSTSETVFTAFMSYIDTRVNSSTSLQADNKPCEATIDIMSTMQQFAACKRSAATTISNMKPGSWIPTPRPAWCSVFSSALSDQGNTQDGEIELLSTYFSDTLDALLITLELKAKSFGKTTPQVGFCLLTNFTYIERCVKNSDICVILASTGGERFERLKKRAMNMFIDDWKITAARLMEATVLKPGKQSLSSKDREMIKEKFKIFNTEFELLVQKHKAYNISDPALKRALAKEVSFISPLYHRFHDKHVADGFAKNIDKYIKYDNNQFDKILESLG</sequence>
<dbReference type="Gene3D" id="1.20.1310.30">
    <property type="match status" value="1"/>
</dbReference>
<reference evidence="6 7" key="1">
    <citation type="journal article" date="2016" name="Proc. Natl. Acad. Sci. U.S.A.">
        <title>Comparative genomics of biotechnologically important yeasts.</title>
        <authorList>
            <person name="Riley R."/>
            <person name="Haridas S."/>
            <person name="Wolfe K.H."/>
            <person name="Lopes M.R."/>
            <person name="Hittinger C.T."/>
            <person name="Goeker M."/>
            <person name="Salamov A.A."/>
            <person name="Wisecaver J.H."/>
            <person name="Long T.M."/>
            <person name="Calvey C.H."/>
            <person name="Aerts A.L."/>
            <person name="Barry K.W."/>
            <person name="Choi C."/>
            <person name="Clum A."/>
            <person name="Coughlan A.Y."/>
            <person name="Deshpande S."/>
            <person name="Douglass A.P."/>
            <person name="Hanson S.J."/>
            <person name="Klenk H.-P."/>
            <person name="LaButti K.M."/>
            <person name="Lapidus A."/>
            <person name="Lindquist E.A."/>
            <person name="Lipzen A.M."/>
            <person name="Meier-Kolthoff J.P."/>
            <person name="Ohm R.A."/>
            <person name="Otillar R.P."/>
            <person name="Pangilinan J.L."/>
            <person name="Peng Y."/>
            <person name="Rokas A."/>
            <person name="Rosa C.A."/>
            <person name="Scheuner C."/>
            <person name="Sibirny A.A."/>
            <person name="Slot J.C."/>
            <person name="Stielow J.B."/>
            <person name="Sun H."/>
            <person name="Kurtzman C.P."/>
            <person name="Blackwell M."/>
            <person name="Grigoriev I.V."/>
            <person name="Jeffries T.W."/>
        </authorList>
    </citation>
    <scope>NUCLEOTIDE SEQUENCE [LARGE SCALE GENOMIC DNA]</scope>
    <source>
        <strain evidence="6 7">DSM 6958</strain>
    </source>
</reference>
<gene>
    <name evidence="6" type="ORF">NADFUDRAFT_9883</name>
</gene>
<dbReference type="PANTHER" id="PTHR12542">
    <property type="entry name" value="EXOCYST COMPLEX PROTEIN EXO70"/>
    <property type="match status" value="1"/>
</dbReference>
<dbReference type="GO" id="GO:0015031">
    <property type="term" value="P:protein transport"/>
    <property type="evidence" value="ECO:0007669"/>
    <property type="project" value="UniProtKB-KW"/>
</dbReference>
<dbReference type="Gene3D" id="1.20.1280.170">
    <property type="entry name" value="Exocyst complex component Exo70"/>
    <property type="match status" value="1"/>
</dbReference>
<dbReference type="GO" id="GO:0005935">
    <property type="term" value="C:cellular bud neck"/>
    <property type="evidence" value="ECO:0007669"/>
    <property type="project" value="UniProtKB-SubCell"/>
</dbReference>
<keyword evidence="2 4" id="KW-0813">Transport</keyword>
<dbReference type="PANTHER" id="PTHR12542:SF41">
    <property type="entry name" value="EXOCYST COMPLEX COMPONENT 7"/>
    <property type="match status" value="1"/>
</dbReference>
<evidence type="ECO:0000313" key="7">
    <source>
        <dbReference type="Proteomes" id="UP000095009"/>
    </source>
</evidence>
<dbReference type="OrthoDB" id="1922221at2759"/>
<dbReference type="SUPFAM" id="SSF74788">
    <property type="entry name" value="Cullin repeat-like"/>
    <property type="match status" value="1"/>
</dbReference>
<dbReference type="GO" id="GO:0005546">
    <property type="term" value="F:phosphatidylinositol-4,5-bisphosphate binding"/>
    <property type="evidence" value="ECO:0007669"/>
    <property type="project" value="InterPro"/>
</dbReference>
<feature type="domain" description="Exocyst complex subunit Exo70 C-terminal" evidence="5">
    <location>
        <begin position="223"/>
        <end position="596"/>
    </location>
</feature>
<evidence type="ECO:0000256" key="1">
    <source>
        <dbReference type="ARBA" id="ARBA00006756"/>
    </source>
</evidence>
<dbReference type="Gene3D" id="1.20.58.1150">
    <property type="match status" value="1"/>
</dbReference>
<proteinExistence type="inferred from homology"/>
<dbReference type="Gene3D" id="1.10.357.60">
    <property type="match status" value="1"/>
</dbReference>
<dbReference type="Pfam" id="PF20669">
    <property type="entry name" value="Exo70_N"/>
    <property type="match status" value="1"/>
</dbReference>
<dbReference type="GO" id="GO:0006887">
    <property type="term" value="P:exocytosis"/>
    <property type="evidence" value="ECO:0007669"/>
    <property type="project" value="UniProtKB-KW"/>
</dbReference>
<name>A0A1E3PE94_9ASCO</name>
<evidence type="ECO:0000259" key="5">
    <source>
        <dbReference type="Pfam" id="PF03081"/>
    </source>
</evidence>
<evidence type="ECO:0000256" key="3">
    <source>
        <dbReference type="ARBA" id="ARBA00022483"/>
    </source>
</evidence>
<dbReference type="InterPro" id="IPR046364">
    <property type="entry name" value="Exo70_C"/>
</dbReference>
<evidence type="ECO:0000256" key="2">
    <source>
        <dbReference type="ARBA" id="ARBA00022448"/>
    </source>
</evidence>
<comment type="similarity">
    <text evidence="1 4">Belongs to the EXO70 family.</text>
</comment>
<accession>A0A1E3PE94</accession>
<evidence type="ECO:0000256" key="4">
    <source>
        <dbReference type="RuleBase" id="RU365026"/>
    </source>
</evidence>
<dbReference type="EMBL" id="KV454414">
    <property type="protein sequence ID" value="ODQ63688.1"/>
    <property type="molecule type" value="Genomic_DNA"/>
</dbReference>
<protein>
    <recommendedName>
        <fullName evidence="4">Exocyst complex protein EXO70</fullName>
    </recommendedName>
</protein>
<comment type="subcellular location">
    <subcellularLocation>
        <location evidence="4">Bud</location>
    </subcellularLocation>
    <subcellularLocation>
        <location evidence="4">Bud neck</location>
    </subcellularLocation>
</comment>